<dbReference type="AlphaFoldDB" id="A0A8T0U297"/>
<dbReference type="Proteomes" id="UP000823388">
    <property type="component" value="Chromosome 3N"/>
</dbReference>
<dbReference type="EMBL" id="CM029042">
    <property type="protein sequence ID" value="KAG2618291.1"/>
    <property type="molecule type" value="Genomic_DNA"/>
</dbReference>
<name>A0A8T0U297_PANVG</name>
<keyword evidence="3" id="KW-1185">Reference proteome</keyword>
<accession>A0A8T0U297</accession>
<gene>
    <name evidence="2" type="ORF">PVAP13_3NG080002</name>
</gene>
<sequence length="100" mass="10687">MQYSPSVARLVKAKETVYMVKLASMRTASVRVCACARVPCRAVPCFPFYSFCCRAATSSKRSRSPAALCVRSVACSKRPAALAPSTRAPPDMPQLPCVGG</sequence>
<evidence type="ECO:0000313" key="2">
    <source>
        <dbReference type="EMBL" id="KAG2618291.1"/>
    </source>
</evidence>
<evidence type="ECO:0000256" key="1">
    <source>
        <dbReference type="SAM" id="MobiDB-lite"/>
    </source>
</evidence>
<feature type="region of interest" description="Disordered" evidence="1">
    <location>
        <begin position="81"/>
        <end position="100"/>
    </location>
</feature>
<proteinExistence type="predicted"/>
<protein>
    <submittedName>
        <fullName evidence="2">Uncharacterized protein</fullName>
    </submittedName>
</protein>
<reference evidence="2" key="1">
    <citation type="submission" date="2020-05" db="EMBL/GenBank/DDBJ databases">
        <title>WGS assembly of Panicum virgatum.</title>
        <authorList>
            <person name="Lovell J.T."/>
            <person name="Jenkins J."/>
            <person name="Shu S."/>
            <person name="Juenger T.E."/>
            <person name="Schmutz J."/>
        </authorList>
    </citation>
    <scope>NUCLEOTIDE SEQUENCE</scope>
    <source>
        <strain evidence="2">AP13</strain>
    </source>
</reference>
<evidence type="ECO:0000313" key="3">
    <source>
        <dbReference type="Proteomes" id="UP000823388"/>
    </source>
</evidence>
<comment type="caution">
    <text evidence="2">The sequence shown here is derived from an EMBL/GenBank/DDBJ whole genome shotgun (WGS) entry which is preliminary data.</text>
</comment>
<organism evidence="2 3">
    <name type="scientific">Panicum virgatum</name>
    <name type="common">Blackwell switchgrass</name>
    <dbReference type="NCBI Taxonomy" id="38727"/>
    <lineage>
        <taxon>Eukaryota</taxon>
        <taxon>Viridiplantae</taxon>
        <taxon>Streptophyta</taxon>
        <taxon>Embryophyta</taxon>
        <taxon>Tracheophyta</taxon>
        <taxon>Spermatophyta</taxon>
        <taxon>Magnoliopsida</taxon>
        <taxon>Liliopsida</taxon>
        <taxon>Poales</taxon>
        <taxon>Poaceae</taxon>
        <taxon>PACMAD clade</taxon>
        <taxon>Panicoideae</taxon>
        <taxon>Panicodae</taxon>
        <taxon>Paniceae</taxon>
        <taxon>Panicinae</taxon>
        <taxon>Panicum</taxon>
        <taxon>Panicum sect. Hiantes</taxon>
    </lineage>
</organism>